<evidence type="ECO:0000256" key="2">
    <source>
        <dbReference type="ARBA" id="ARBA00005466"/>
    </source>
</evidence>
<proteinExistence type="inferred from homology"/>
<protein>
    <submittedName>
        <fullName evidence="8">FAD-binding oxidoreductase</fullName>
    </submittedName>
</protein>
<dbReference type="PANTHER" id="PTHR42973">
    <property type="entry name" value="BINDING OXIDOREDUCTASE, PUTATIVE (AFU_ORTHOLOGUE AFUA_1G17690)-RELATED"/>
    <property type="match status" value="1"/>
</dbReference>
<comment type="cofactor">
    <cofactor evidence="1">
        <name>FAD</name>
        <dbReference type="ChEBI" id="CHEBI:57692"/>
    </cofactor>
</comment>
<dbReference type="InterPro" id="IPR016166">
    <property type="entry name" value="FAD-bd_PCMH"/>
</dbReference>
<evidence type="ECO:0000256" key="5">
    <source>
        <dbReference type="ARBA" id="ARBA00023002"/>
    </source>
</evidence>
<evidence type="ECO:0000259" key="7">
    <source>
        <dbReference type="PROSITE" id="PS51387"/>
    </source>
</evidence>
<feature type="domain" description="FAD-binding PCMH-type" evidence="7">
    <location>
        <begin position="38"/>
        <end position="208"/>
    </location>
</feature>
<accession>A0ABP4LIK3</accession>
<evidence type="ECO:0000256" key="3">
    <source>
        <dbReference type="ARBA" id="ARBA00022630"/>
    </source>
</evidence>
<keyword evidence="9" id="KW-1185">Reference proteome</keyword>
<evidence type="ECO:0000256" key="6">
    <source>
        <dbReference type="SAM" id="MobiDB-lite"/>
    </source>
</evidence>
<evidence type="ECO:0000256" key="1">
    <source>
        <dbReference type="ARBA" id="ARBA00001974"/>
    </source>
</evidence>
<dbReference type="InterPro" id="IPR050416">
    <property type="entry name" value="FAD-linked_Oxidoreductase"/>
</dbReference>
<keyword evidence="4" id="KW-0274">FAD</keyword>
<dbReference type="SUPFAM" id="SSF56176">
    <property type="entry name" value="FAD-binding/transporter-associated domain-like"/>
    <property type="match status" value="1"/>
</dbReference>
<dbReference type="InterPro" id="IPR036318">
    <property type="entry name" value="FAD-bd_PCMH-like_sf"/>
</dbReference>
<keyword evidence="5" id="KW-0560">Oxidoreductase</keyword>
<name>A0ABP4LIK3_9ACTN</name>
<dbReference type="InterPro" id="IPR012951">
    <property type="entry name" value="BBE"/>
</dbReference>
<dbReference type="InterPro" id="IPR016167">
    <property type="entry name" value="FAD-bd_PCMH_sub1"/>
</dbReference>
<dbReference type="Pfam" id="PF01565">
    <property type="entry name" value="FAD_binding_4"/>
    <property type="match status" value="1"/>
</dbReference>
<dbReference type="InterPro" id="IPR006094">
    <property type="entry name" value="Oxid_FAD_bind_N"/>
</dbReference>
<dbReference type="PANTHER" id="PTHR42973:SF39">
    <property type="entry name" value="FAD-BINDING PCMH-TYPE DOMAIN-CONTAINING PROTEIN"/>
    <property type="match status" value="1"/>
</dbReference>
<dbReference type="InterPro" id="IPR016169">
    <property type="entry name" value="FAD-bd_PCMH_sub2"/>
</dbReference>
<dbReference type="InterPro" id="IPR006093">
    <property type="entry name" value="Oxy_OxRdtase_FAD_BS"/>
</dbReference>
<reference evidence="9" key="1">
    <citation type="journal article" date="2019" name="Int. J. Syst. Evol. Microbiol.">
        <title>The Global Catalogue of Microorganisms (GCM) 10K type strain sequencing project: providing services to taxonomists for standard genome sequencing and annotation.</title>
        <authorList>
            <consortium name="The Broad Institute Genomics Platform"/>
            <consortium name="The Broad Institute Genome Sequencing Center for Infectious Disease"/>
            <person name="Wu L."/>
            <person name="Ma J."/>
        </authorList>
    </citation>
    <scope>NUCLEOTIDE SEQUENCE [LARGE SCALE GENOMIC DNA]</scope>
    <source>
        <strain evidence="9">JCM 14303</strain>
    </source>
</reference>
<keyword evidence="3" id="KW-0285">Flavoprotein</keyword>
<dbReference type="PROSITE" id="PS00862">
    <property type="entry name" value="OX2_COVAL_FAD"/>
    <property type="match status" value="1"/>
</dbReference>
<evidence type="ECO:0000256" key="4">
    <source>
        <dbReference type="ARBA" id="ARBA00022827"/>
    </source>
</evidence>
<sequence>MSTTGLPPGTSGAAFSGRVLGPGDPEYDEARAVFNGMVDRFPQLITQPATADDVAAAIRHGIDAGLEIAVRSGGHSRQGNSTTEGGLVIDLRRMNSVSIDPVARLARVGGGATWSEVGRAAQEHGLATTGCRQDQAGVAGPTLSGGSGWLERELGLACDSLVSIDLVTADGQQLTASETEHPDLFWALHGGGGNFGVATALTFRLHPIPAVATTTLLWPWAAYGEVVRTFRGIFDGAPPNALGGAVVAMTDPPGTVVPAELNGGLVTKVLAVHTGSPRELTELIAALLALGPGFVQQAETAPAAIRPSPNGPAGLRSFWRTEYLRSLPDQAIDEYAGWMAQVPDQTVVRMAIAPWGGAVAAGADRWPAPFRQAPWVLAPIARWASPARDDHILGWIGALHNLSGHERMVTGIDPANQARLSAAKSAYDPGNVFHLNQNIPPA</sequence>
<dbReference type="PROSITE" id="PS51387">
    <property type="entry name" value="FAD_PCMH"/>
    <property type="match status" value="1"/>
</dbReference>
<dbReference type="Proteomes" id="UP001500363">
    <property type="component" value="Unassembled WGS sequence"/>
</dbReference>
<evidence type="ECO:0000313" key="9">
    <source>
        <dbReference type="Proteomes" id="UP001500363"/>
    </source>
</evidence>
<feature type="region of interest" description="Disordered" evidence="6">
    <location>
        <begin position="1"/>
        <end position="21"/>
    </location>
</feature>
<dbReference type="Gene3D" id="3.30.465.10">
    <property type="match status" value="1"/>
</dbReference>
<dbReference type="Gene3D" id="3.40.462.20">
    <property type="match status" value="1"/>
</dbReference>
<comment type="similarity">
    <text evidence="2">Belongs to the oxygen-dependent FAD-linked oxidoreductase family.</text>
</comment>
<dbReference type="Gene3D" id="3.30.43.10">
    <property type="entry name" value="Uridine Diphospho-n-acetylenolpyruvylglucosamine Reductase, domain 2"/>
    <property type="match status" value="1"/>
</dbReference>
<comment type="caution">
    <text evidence="8">The sequence shown here is derived from an EMBL/GenBank/DDBJ whole genome shotgun (WGS) entry which is preliminary data.</text>
</comment>
<evidence type="ECO:0000313" key="8">
    <source>
        <dbReference type="EMBL" id="GAA1524741.1"/>
    </source>
</evidence>
<dbReference type="RefSeq" id="WP_344173991.1">
    <property type="nucleotide sequence ID" value="NZ_BAAANC010000002.1"/>
</dbReference>
<dbReference type="EMBL" id="BAAANC010000002">
    <property type="protein sequence ID" value="GAA1524741.1"/>
    <property type="molecule type" value="Genomic_DNA"/>
</dbReference>
<gene>
    <name evidence="8" type="ORF">GCM10009741_27710</name>
</gene>
<organism evidence="8 9">
    <name type="scientific">Kribbella lupini</name>
    <dbReference type="NCBI Taxonomy" id="291602"/>
    <lineage>
        <taxon>Bacteria</taxon>
        <taxon>Bacillati</taxon>
        <taxon>Actinomycetota</taxon>
        <taxon>Actinomycetes</taxon>
        <taxon>Propionibacteriales</taxon>
        <taxon>Kribbellaceae</taxon>
        <taxon>Kribbella</taxon>
    </lineage>
</organism>
<dbReference type="Pfam" id="PF08031">
    <property type="entry name" value="BBE"/>
    <property type="match status" value="1"/>
</dbReference>